<evidence type="ECO:0000256" key="5">
    <source>
        <dbReference type="ARBA" id="ARBA00022833"/>
    </source>
</evidence>
<dbReference type="Pfam" id="PF00628">
    <property type="entry name" value="PHD"/>
    <property type="match status" value="1"/>
</dbReference>
<dbReference type="PROSITE" id="PS51194">
    <property type="entry name" value="HELICASE_CTER"/>
    <property type="match status" value="1"/>
</dbReference>
<dbReference type="EMBL" id="JAFEKC020000011">
    <property type="protein sequence ID" value="KAK0512392.1"/>
    <property type="molecule type" value="Genomic_DNA"/>
</dbReference>
<proteinExistence type="predicted"/>
<dbReference type="Pfam" id="PF00176">
    <property type="entry name" value="SNF2-rel_dom"/>
    <property type="match status" value="1"/>
</dbReference>
<dbReference type="InterPro" id="IPR001965">
    <property type="entry name" value="Znf_PHD"/>
</dbReference>
<feature type="compositionally biased region" description="Polar residues" evidence="7">
    <location>
        <begin position="26"/>
        <end position="41"/>
    </location>
</feature>
<feature type="compositionally biased region" description="Basic residues" evidence="7">
    <location>
        <begin position="164"/>
        <end position="178"/>
    </location>
</feature>
<dbReference type="SUPFAM" id="SSF52540">
    <property type="entry name" value="P-loop containing nucleoside triphosphate hydrolases"/>
    <property type="match status" value="2"/>
</dbReference>
<keyword evidence="4" id="KW-0378">Hydrolase</keyword>
<dbReference type="Pfam" id="PF00271">
    <property type="entry name" value="Helicase_C"/>
    <property type="match status" value="1"/>
</dbReference>
<sequence length="1239" mass="140014">MQPSPSESQWPVLPLDQLPSPLSPLRNSQPTVSHHSPSKLRTASEVLAAFSPKAQPQKLSFQQPVSPQEFPIRMETKRGLRNKAQISYEISSDSENAGGSPTPDSTFSSPEKHSQHIINLEEESDEIQSPKTPPARLSSAGHALRQHKDLHLSLRAQENGDKRVGRKTKHHKRSSKRSKAILAAVPKSARNEVRDQIATETAGKRANFLIAKQDLFLPLLPQGNYIQRLASQHTGASDLSVPYEVLSEQPKGIVATMKPYQLLGLSFLVHLHRNGVSGILGDEMGLGKTLQTLSLFQYLKEHTKKTSNAENRPCLVVCPLSVLSSWMAESRKWTPGLKVLRFHGSMQERDRLKKIAVGEIDNYGNQTRTARKKKNDRRTASGKPIIDLVSDPDSGTDERGIDLVVTTYEGFLAEQGWFKKAFVWSYVVLDEGHKIKNDLSLISKALQGLGAEYRLILTGTPLQNNLVELWALLHWLYPEVFVEKTAELFKTSFDLSKGQVNTKVMDDARRLLEVIMLRRMKNSPGVDLNLPPKTEILLYVPLTPMQRFWYMRLLTRADQGLLEELFQGAHKKEALALEQESQDLTILKNKGIEELEAMDTSACEPDIRAEWEESKEIMRQAIEQEQENEDKTSAWRKLMNILMQLRKCCNHPYILPHAEPQPYYLGEHVVRASAKFIVLDKIINELVLKGKKKILIFSGFTGMLDYCEDFLALRGGNGEEFKYVRLDGRTSRARRNLGIRMFNKPESAYRIMLISTRAGGLGINLATASDVVLLDQDWNPQIMLQAEARAHRIGQVNPVTVYKLCTQGTVEEQMMGRIQKKLYLSAKVTESMRDLHLQSASKPKKKGPGGRVKEEDEEMPSLGTGELMSIMRRGAQTLARPELDINEMLEWDWATMLEKCKDKPADIHVAEQTQVGASVKEEDEKEWLSQIEQVESRIFQGKRHNKVKESKGYDGIAQEWSRESRRVGKNTTVMVDGYAVSKESMNCGNWEAVPTMAGKDPHLADVKRQKKREVNNQEHCQVCWDGGDLILCSGCPRSYHYTCLDPQFKAKSKGKMFFHCSQHQCADCEQNTTNAGGMIYRCRWCERGYCEDCLDWDKTDLLGENLQEYELLEFPAVDQAFYIKCPDCRDHHEEDAHARKYCEREAAKISKRYQALEEERALIAAAATIARKSTAPPTPADSWTSATTVESSGITTPLFTIPGDTNSPINRKRKAAPKSFQPTPTKRSKRISLIEGEDL</sequence>
<evidence type="ECO:0000256" key="1">
    <source>
        <dbReference type="ARBA" id="ARBA00022723"/>
    </source>
</evidence>
<dbReference type="SUPFAM" id="SSF57903">
    <property type="entry name" value="FYVE/PHD zinc finger"/>
    <property type="match status" value="1"/>
</dbReference>
<dbReference type="Proteomes" id="UP001166286">
    <property type="component" value="Unassembled WGS sequence"/>
</dbReference>
<dbReference type="CDD" id="cd17919">
    <property type="entry name" value="DEXHc_Snf"/>
    <property type="match status" value="1"/>
</dbReference>
<feature type="region of interest" description="Disordered" evidence="7">
    <location>
        <begin position="1194"/>
        <end position="1239"/>
    </location>
</feature>
<feature type="domain" description="Helicase ATP-binding" evidence="8">
    <location>
        <begin position="269"/>
        <end position="479"/>
    </location>
</feature>
<organism evidence="10 11">
    <name type="scientific">Cladonia borealis</name>
    <dbReference type="NCBI Taxonomy" id="184061"/>
    <lineage>
        <taxon>Eukaryota</taxon>
        <taxon>Fungi</taxon>
        <taxon>Dikarya</taxon>
        <taxon>Ascomycota</taxon>
        <taxon>Pezizomycotina</taxon>
        <taxon>Lecanoromycetes</taxon>
        <taxon>OSLEUM clade</taxon>
        <taxon>Lecanoromycetidae</taxon>
        <taxon>Lecanorales</taxon>
        <taxon>Lecanorineae</taxon>
        <taxon>Cladoniaceae</taxon>
        <taxon>Cladonia</taxon>
    </lineage>
</organism>
<dbReference type="AlphaFoldDB" id="A0AA39QZY9"/>
<comment type="caution">
    <text evidence="10">The sequence shown here is derived from an EMBL/GenBank/DDBJ whole genome shotgun (WGS) entry which is preliminary data.</text>
</comment>
<dbReference type="InterPro" id="IPR011011">
    <property type="entry name" value="Znf_FYVE_PHD"/>
</dbReference>
<evidence type="ECO:0000313" key="11">
    <source>
        <dbReference type="Proteomes" id="UP001166286"/>
    </source>
</evidence>
<dbReference type="InterPro" id="IPR014001">
    <property type="entry name" value="Helicase_ATP-bd"/>
</dbReference>
<evidence type="ECO:0000256" key="2">
    <source>
        <dbReference type="ARBA" id="ARBA00022741"/>
    </source>
</evidence>
<evidence type="ECO:0000256" key="3">
    <source>
        <dbReference type="ARBA" id="ARBA00022771"/>
    </source>
</evidence>
<keyword evidence="2" id="KW-0547">Nucleotide-binding</keyword>
<dbReference type="GO" id="GO:0008270">
    <property type="term" value="F:zinc ion binding"/>
    <property type="evidence" value="ECO:0007669"/>
    <property type="project" value="UniProtKB-KW"/>
</dbReference>
<evidence type="ECO:0000256" key="6">
    <source>
        <dbReference type="ARBA" id="ARBA00022840"/>
    </source>
</evidence>
<dbReference type="InterPro" id="IPR038718">
    <property type="entry name" value="SNF2-like_sf"/>
</dbReference>
<feature type="compositionally biased region" description="Polar residues" evidence="7">
    <location>
        <begin position="1194"/>
        <end position="1209"/>
    </location>
</feature>
<accession>A0AA39QZY9</accession>
<evidence type="ECO:0000256" key="7">
    <source>
        <dbReference type="SAM" id="MobiDB-lite"/>
    </source>
</evidence>
<keyword evidence="5" id="KW-0862">Zinc</keyword>
<dbReference type="SMART" id="SM00490">
    <property type="entry name" value="HELICc"/>
    <property type="match status" value="1"/>
</dbReference>
<dbReference type="Gene3D" id="3.40.50.10810">
    <property type="entry name" value="Tandem AAA-ATPase domain"/>
    <property type="match status" value="1"/>
</dbReference>
<gene>
    <name evidence="10" type="ORF">JMJ35_005520</name>
</gene>
<dbReference type="InterPro" id="IPR001650">
    <property type="entry name" value="Helicase_C-like"/>
</dbReference>
<dbReference type="CDD" id="cd18793">
    <property type="entry name" value="SF2_C_SNF"/>
    <property type="match status" value="1"/>
</dbReference>
<feature type="compositionally biased region" description="Basic and acidic residues" evidence="7">
    <location>
        <begin position="146"/>
        <end position="163"/>
    </location>
</feature>
<reference evidence="10" key="1">
    <citation type="submission" date="2023-03" db="EMBL/GenBank/DDBJ databases">
        <title>Complete genome of Cladonia borealis.</title>
        <authorList>
            <person name="Park H."/>
        </authorList>
    </citation>
    <scope>NUCLEOTIDE SEQUENCE</scope>
    <source>
        <strain evidence="10">ANT050790</strain>
    </source>
</reference>
<feature type="compositionally biased region" description="Polar residues" evidence="7">
    <location>
        <begin position="57"/>
        <end position="66"/>
    </location>
</feature>
<feature type="region of interest" description="Disordered" evidence="7">
    <location>
        <begin position="1"/>
        <end position="178"/>
    </location>
</feature>
<dbReference type="PROSITE" id="PS51192">
    <property type="entry name" value="HELICASE_ATP_BIND_1"/>
    <property type="match status" value="1"/>
</dbReference>
<evidence type="ECO:0000259" key="8">
    <source>
        <dbReference type="PROSITE" id="PS51192"/>
    </source>
</evidence>
<name>A0AA39QZY9_9LECA</name>
<dbReference type="SMART" id="SM00249">
    <property type="entry name" value="PHD"/>
    <property type="match status" value="1"/>
</dbReference>
<feature type="compositionally biased region" description="Low complexity" evidence="7">
    <location>
        <begin position="11"/>
        <end position="25"/>
    </location>
</feature>
<evidence type="ECO:0008006" key="12">
    <source>
        <dbReference type="Google" id="ProtNLM"/>
    </source>
</evidence>
<dbReference type="InterPro" id="IPR049730">
    <property type="entry name" value="SNF2/RAD54-like_C"/>
</dbReference>
<dbReference type="InterPro" id="IPR000330">
    <property type="entry name" value="SNF2_N"/>
</dbReference>
<feature type="domain" description="Helicase C-terminal" evidence="9">
    <location>
        <begin position="682"/>
        <end position="849"/>
    </location>
</feature>
<protein>
    <recommendedName>
        <fullName evidence="12">ISWI chromatin-remodeling complex ATPase ISW2</fullName>
    </recommendedName>
</protein>
<evidence type="ECO:0000313" key="10">
    <source>
        <dbReference type="EMBL" id="KAK0512392.1"/>
    </source>
</evidence>
<dbReference type="InterPro" id="IPR013083">
    <property type="entry name" value="Znf_RING/FYVE/PHD"/>
</dbReference>
<dbReference type="GO" id="GO:0016787">
    <property type="term" value="F:hydrolase activity"/>
    <property type="evidence" value="ECO:0007669"/>
    <property type="project" value="UniProtKB-KW"/>
</dbReference>
<feature type="region of interest" description="Disordered" evidence="7">
    <location>
        <begin position="834"/>
        <end position="861"/>
    </location>
</feature>
<keyword evidence="1" id="KW-0479">Metal-binding</keyword>
<dbReference type="SMART" id="SM00487">
    <property type="entry name" value="DEXDc"/>
    <property type="match status" value="1"/>
</dbReference>
<dbReference type="InterPro" id="IPR019787">
    <property type="entry name" value="Znf_PHD-finger"/>
</dbReference>
<dbReference type="GO" id="GO:0005524">
    <property type="term" value="F:ATP binding"/>
    <property type="evidence" value="ECO:0007669"/>
    <property type="project" value="InterPro"/>
</dbReference>
<dbReference type="Gene3D" id="3.30.40.10">
    <property type="entry name" value="Zinc/RING finger domain, C3HC4 (zinc finger)"/>
    <property type="match status" value="1"/>
</dbReference>
<keyword evidence="6" id="KW-0067">ATP-binding</keyword>
<evidence type="ECO:0000256" key="4">
    <source>
        <dbReference type="ARBA" id="ARBA00022801"/>
    </source>
</evidence>
<dbReference type="InterPro" id="IPR027417">
    <property type="entry name" value="P-loop_NTPase"/>
</dbReference>
<dbReference type="PANTHER" id="PTHR10799">
    <property type="entry name" value="SNF2/RAD54 HELICASE FAMILY"/>
    <property type="match status" value="1"/>
</dbReference>
<dbReference type="Gene3D" id="3.40.50.300">
    <property type="entry name" value="P-loop containing nucleotide triphosphate hydrolases"/>
    <property type="match status" value="1"/>
</dbReference>
<keyword evidence="3" id="KW-0863">Zinc-finger</keyword>
<keyword evidence="11" id="KW-1185">Reference proteome</keyword>
<evidence type="ECO:0000259" key="9">
    <source>
        <dbReference type="PROSITE" id="PS51194"/>
    </source>
</evidence>
<feature type="compositionally biased region" description="Polar residues" evidence="7">
    <location>
        <begin position="84"/>
        <end position="109"/>
    </location>
</feature>